<dbReference type="EMBL" id="FCOX02000076">
    <property type="protein sequence ID" value="SAL05203.1"/>
    <property type="molecule type" value="Genomic_DNA"/>
</dbReference>
<reference evidence="4" key="1">
    <citation type="submission" date="2016-01" db="EMBL/GenBank/DDBJ databases">
        <authorList>
            <person name="Peeters C."/>
        </authorList>
    </citation>
    <scope>NUCLEOTIDE SEQUENCE</scope>
    <source>
        <strain evidence="4">LMG 29321</strain>
    </source>
</reference>
<proteinExistence type="predicted"/>
<dbReference type="GO" id="GO:0003677">
    <property type="term" value="F:DNA binding"/>
    <property type="evidence" value="ECO:0007669"/>
    <property type="project" value="UniProtKB-UniRule"/>
</dbReference>
<dbReference type="Pfam" id="PF00486">
    <property type="entry name" value="Trans_reg_C"/>
    <property type="match status" value="1"/>
</dbReference>
<dbReference type="Proteomes" id="UP000071859">
    <property type="component" value="Unassembled WGS sequence"/>
</dbReference>
<feature type="DNA-binding region" description="OmpR/PhoB-type" evidence="2">
    <location>
        <begin position="8"/>
        <end position="112"/>
    </location>
</feature>
<dbReference type="AlphaFoldDB" id="A0A158EEK8"/>
<dbReference type="InterPro" id="IPR016032">
    <property type="entry name" value="Sig_transdc_resp-reg_C-effctor"/>
</dbReference>
<gene>
    <name evidence="4" type="ORF">AWB78_07356</name>
</gene>
<dbReference type="PROSITE" id="PS51755">
    <property type="entry name" value="OMPR_PHOB"/>
    <property type="match status" value="1"/>
</dbReference>
<evidence type="ECO:0000256" key="1">
    <source>
        <dbReference type="ARBA" id="ARBA00023125"/>
    </source>
</evidence>
<keyword evidence="1 2" id="KW-0238">DNA-binding</keyword>
<evidence type="ECO:0000259" key="3">
    <source>
        <dbReference type="PROSITE" id="PS51755"/>
    </source>
</evidence>
<evidence type="ECO:0000313" key="4">
    <source>
        <dbReference type="EMBL" id="SAL05203.1"/>
    </source>
</evidence>
<accession>A0A158EEK8</accession>
<dbReference type="RefSeq" id="WP_062611497.1">
    <property type="nucleotide sequence ID" value="NZ_FCOX02000076.1"/>
</dbReference>
<dbReference type="SMART" id="SM00862">
    <property type="entry name" value="Trans_reg_C"/>
    <property type="match status" value="1"/>
</dbReference>
<dbReference type="GO" id="GO:0006355">
    <property type="term" value="P:regulation of DNA-templated transcription"/>
    <property type="evidence" value="ECO:0007669"/>
    <property type="project" value="InterPro"/>
</dbReference>
<dbReference type="Gene3D" id="1.10.10.10">
    <property type="entry name" value="Winged helix-like DNA-binding domain superfamily/Winged helix DNA-binding domain"/>
    <property type="match status" value="1"/>
</dbReference>
<comment type="caution">
    <text evidence="4">The sequence shown here is derived from an EMBL/GenBank/DDBJ whole genome shotgun (WGS) entry which is preliminary data.</text>
</comment>
<dbReference type="CDD" id="cd00383">
    <property type="entry name" value="trans_reg_C"/>
    <property type="match status" value="1"/>
</dbReference>
<name>A0A158EEK8_9BURK</name>
<evidence type="ECO:0000256" key="2">
    <source>
        <dbReference type="PROSITE-ProRule" id="PRU01091"/>
    </source>
</evidence>
<keyword evidence="5" id="KW-1185">Reference proteome</keyword>
<dbReference type="InterPro" id="IPR001867">
    <property type="entry name" value="OmpR/PhoB-type_DNA-bd"/>
</dbReference>
<sequence>MDKHYTLNEKFVLNDRWLFDPTQDRLVDLMGQIDSVMLKPVASRLLRILAHSPKTLLHREHLLDEGWRSFGFEVSENSLNQVMCALRTAFQALDPQETYIRTVPRIGYCFLASVRPMSDGEHVARAHNLAPASVQEPSRVSQRGEWLR</sequence>
<protein>
    <submittedName>
        <fullName evidence="4">DNA-binding transcriptional activator CadC</fullName>
    </submittedName>
</protein>
<dbReference type="InterPro" id="IPR036388">
    <property type="entry name" value="WH-like_DNA-bd_sf"/>
</dbReference>
<feature type="domain" description="OmpR/PhoB-type" evidence="3">
    <location>
        <begin position="8"/>
        <end position="112"/>
    </location>
</feature>
<evidence type="ECO:0000313" key="5">
    <source>
        <dbReference type="Proteomes" id="UP000071859"/>
    </source>
</evidence>
<dbReference type="GO" id="GO:0000160">
    <property type="term" value="P:phosphorelay signal transduction system"/>
    <property type="evidence" value="ECO:0007669"/>
    <property type="project" value="InterPro"/>
</dbReference>
<dbReference type="SUPFAM" id="SSF46894">
    <property type="entry name" value="C-terminal effector domain of the bipartite response regulators"/>
    <property type="match status" value="1"/>
</dbReference>
<organism evidence="4 5">
    <name type="scientific">Caballeronia calidae</name>
    <dbReference type="NCBI Taxonomy" id="1777139"/>
    <lineage>
        <taxon>Bacteria</taxon>
        <taxon>Pseudomonadati</taxon>
        <taxon>Pseudomonadota</taxon>
        <taxon>Betaproteobacteria</taxon>
        <taxon>Burkholderiales</taxon>
        <taxon>Burkholderiaceae</taxon>
        <taxon>Caballeronia</taxon>
    </lineage>
</organism>
<dbReference type="OrthoDB" id="9132150at2"/>